<evidence type="ECO:0000313" key="3">
    <source>
        <dbReference type="Proteomes" id="UP001156836"/>
    </source>
</evidence>
<gene>
    <name evidence="2" type="ORF">GCM10007860_23790</name>
</gene>
<evidence type="ECO:0000313" key="2">
    <source>
        <dbReference type="EMBL" id="GLS05229.1"/>
    </source>
</evidence>
<proteinExistence type="predicted"/>
<sequence length="39" mass="4361">MPNQRQTSKQQTQQSKRGAADSGKSVNQQSQSQSRQGRK</sequence>
<accession>A0ABQ6BZT0</accession>
<evidence type="ECO:0000256" key="1">
    <source>
        <dbReference type="SAM" id="MobiDB-lite"/>
    </source>
</evidence>
<feature type="region of interest" description="Disordered" evidence="1">
    <location>
        <begin position="1"/>
        <end position="39"/>
    </location>
</feature>
<dbReference type="EMBL" id="BSOZ01000039">
    <property type="protein sequence ID" value="GLS05229.1"/>
    <property type="molecule type" value="Genomic_DNA"/>
</dbReference>
<comment type="caution">
    <text evidence="2">The sequence shown here is derived from an EMBL/GenBank/DDBJ whole genome shotgun (WGS) entry which is preliminary data.</text>
</comment>
<keyword evidence="3" id="KW-1185">Reference proteome</keyword>
<name>A0ABQ6BZT0_9NEIS</name>
<organism evidence="2 3">
    <name type="scientific">Chitiniphilus shinanonensis</name>
    <dbReference type="NCBI Taxonomy" id="553088"/>
    <lineage>
        <taxon>Bacteria</taxon>
        <taxon>Pseudomonadati</taxon>
        <taxon>Pseudomonadota</taxon>
        <taxon>Betaproteobacteria</taxon>
        <taxon>Neisseriales</taxon>
        <taxon>Chitinibacteraceae</taxon>
        <taxon>Chitiniphilus</taxon>
    </lineage>
</organism>
<dbReference type="Proteomes" id="UP001156836">
    <property type="component" value="Unassembled WGS sequence"/>
</dbReference>
<protein>
    <submittedName>
        <fullName evidence="2">Uncharacterized protein</fullName>
    </submittedName>
</protein>
<reference evidence="3" key="1">
    <citation type="journal article" date="2019" name="Int. J. Syst. Evol. Microbiol.">
        <title>The Global Catalogue of Microorganisms (GCM) 10K type strain sequencing project: providing services to taxonomists for standard genome sequencing and annotation.</title>
        <authorList>
            <consortium name="The Broad Institute Genomics Platform"/>
            <consortium name="The Broad Institute Genome Sequencing Center for Infectious Disease"/>
            <person name="Wu L."/>
            <person name="Ma J."/>
        </authorList>
    </citation>
    <scope>NUCLEOTIDE SEQUENCE [LARGE SCALE GENOMIC DNA]</scope>
    <source>
        <strain evidence="3">NBRC 104970</strain>
    </source>
</reference>